<organism evidence="1 2">
    <name type="scientific">Capnocytophaga canis</name>
    <dbReference type="NCBI Taxonomy" id="1848903"/>
    <lineage>
        <taxon>Bacteria</taxon>
        <taxon>Pseudomonadati</taxon>
        <taxon>Bacteroidota</taxon>
        <taxon>Flavobacteriia</taxon>
        <taxon>Flavobacteriales</taxon>
        <taxon>Flavobacteriaceae</taxon>
        <taxon>Capnocytophaga</taxon>
    </lineage>
</organism>
<reference evidence="1 2" key="1">
    <citation type="submission" date="2017-08" db="EMBL/GenBank/DDBJ databases">
        <title>Capnocytophaga canis 17-158 assembly.</title>
        <authorList>
            <person name="Gulvik C.A."/>
        </authorList>
    </citation>
    <scope>NUCLEOTIDE SEQUENCE [LARGE SCALE GENOMIC DNA]</scope>
    <source>
        <strain evidence="1 2">17-158</strain>
    </source>
</reference>
<name>A0A3A1YPN4_9FLAO</name>
<protein>
    <submittedName>
        <fullName evidence="1">Uncharacterized protein</fullName>
    </submittedName>
</protein>
<gene>
    <name evidence="1" type="ORF">CKY20_00100</name>
</gene>
<evidence type="ECO:0000313" key="1">
    <source>
        <dbReference type="EMBL" id="RIY37987.1"/>
    </source>
</evidence>
<sequence>MIIPNLLYTSKKIQSYTRIKFNSVHKKRVVIESIIEFLKQGHAFQKGVIGETVNMLLIRGLTQQQKNDEQIEIIFLYYGFLLTLNRNPLKISTTFQERISKTKTLYFVFQVKSVTFVL</sequence>
<accession>A0A3A1YPN4</accession>
<dbReference type="EMBL" id="NSDI01000001">
    <property type="protein sequence ID" value="RIY37987.1"/>
    <property type="molecule type" value="Genomic_DNA"/>
</dbReference>
<evidence type="ECO:0000313" key="2">
    <source>
        <dbReference type="Proteomes" id="UP000265497"/>
    </source>
</evidence>
<proteinExistence type="predicted"/>
<dbReference type="AlphaFoldDB" id="A0A3A1YPN4"/>
<dbReference type="Proteomes" id="UP000265497">
    <property type="component" value="Unassembled WGS sequence"/>
</dbReference>
<comment type="caution">
    <text evidence="1">The sequence shown here is derived from an EMBL/GenBank/DDBJ whole genome shotgun (WGS) entry which is preliminary data.</text>
</comment>